<accession>A0A1Q3E6W7</accession>
<reference evidence="2 3" key="1">
    <citation type="submission" date="2016-08" db="EMBL/GenBank/DDBJ databases">
        <authorList>
            <consortium name="Lentinula edodes genome sequencing consortium"/>
            <person name="Sakamoto Y."/>
            <person name="Nakade K."/>
            <person name="Sato S."/>
            <person name="Yoshida Y."/>
            <person name="Miyazaki K."/>
            <person name="Natsume S."/>
            <person name="Konno N."/>
        </authorList>
    </citation>
    <scope>NUCLEOTIDE SEQUENCE [LARGE SCALE GENOMIC DNA]</scope>
    <source>
        <strain evidence="2 3">NBRC 111202</strain>
    </source>
</reference>
<evidence type="ECO:0000313" key="3">
    <source>
        <dbReference type="Proteomes" id="UP000188533"/>
    </source>
</evidence>
<sequence length="487" mass="52723">MRREAGSTESLKACVATLRVSISFIRTSSSFNAPQPNFLLLLCLLSEKIKLSPFMFKIRTSGDSATQVRAENASGIRISVTGPKPGEVFEATAYGRSPYNGRTSVTITHHDVNLALDARRPRPLVRFVSVGPISDADLRLAPGEIPPPYPCPIPETSNQKNVEKMRPISAPAPSAEVVKAMLDAPANKPFVPARPSTPLRIITNPLEDKYEVDRESGYSPRDSPSPFFSSFRPHQFGGGRSMDSHRLVLNEPLPSLCPRSPSESSFAENEVPWESEEVGPAITEPGRTLSEEFQDNELAAEIVEEQHIPTQSENSLSSYPSFDSFNDDSLENTVEGDISLTESVESRVIERSQRPGKVISLTKAVKLKLYGSRQITSSSTLPLGRSSMSPPPPSAFQRFERALGAAAGSSASLSSRVSLKNSNGVGPSSGGKSMKALLGKAMGIGKGMKRSREDEENMDPDSIQDGVDRPIAGRRTKRKLMGISVGN</sequence>
<comment type="caution">
    <text evidence="2">The sequence shown here is derived from an EMBL/GenBank/DDBJ whole genome shotgun (WGS) entry which is preliminary data.</text>
</comment>
<evidence type="ECO:0000256" key="1">
    <source>
        <dbReference type="SAM" id="MobiDB-lite"/>
    </source>
</evidence>
<dbReference type="EMBL" id="BDGU01000124">
    <property type="protein sequence ID" value="GAW02997.1"/>
    <property type="molecule type" value="Genomic_DNA"/>
</dbReference>
<dbReference type="AlphaFoldDB" id="A0A1Q3E6W7"/>
<reference evidence="2 3" key="2">
    <citation type="submission" date="2017-02" db="EMBL/GenBank/DDBJ databases">
        <title>A genome survey and senescence transcriptome analysis in Lentinula edodes.</title>
        <authorList>
            <person name="Sakamoto Y."/>
            <person name="Nakade K."/>
            <person name="Sato S."/>
            <person name="Yoshida Y."/>
            <person name="Miyazaki K."/>
            <person name="Natsume S."/>
            <person name="Konno N."/>
        </authorList>
    </citation>
    <scope>NUCLEOTIDE SEQUENCE [LARGE SCALE GENOMIC DNA]</scope>
    <source>
        <strain evidence="2 3">NBRC 111202</strain>
    </source>
</reference>
<organism evidence="2 3">
    <name type="scientific">Lentinula edodes</name>
    <name type="common">Shiitake mushroom</name>
    <name type="synonym">Lentinus edodes</name>
    <dbReference type="NCBI Taxonomy" id="5353"/>
    <lineage>
        <taxon>Eukaryota</taxon>
        <taxon>Fungi</taxon>
        <taxon>Dikarya</taxon>
        <taxon>Basidiomycota</taxon>
        <taxon>Agaricomycotina</taxon>
        <taxon>Agaricomycetes</taxon>
        <taxon>Agaricomycetidae</taxon>
        <taxon>Agaricales</taxon>
        <taxon>Marasmiineae</taxon>
        <taxon>Omphalotaceae</taxon>
        <taxon>Lentinula</taxon>
    </lineage>
</organism>
<feature type="region of interest" description="Disordered" evidence="1">
    <location>
        <begin position="444"/>
        <end position="487"/>
    </location>
</feature>
<keyword evidence="3" id="KW-1185">Reference proteome</keyword>
<name>A0A1Q3E6W7_LENED</name>
<evidence type="ECO:0000313" key="2">
    <source>
        <dbReference type="EMBL" id="GAW02997.1"/>
    </source>
</evidence>
<protein>
    <submittedName>
        <fullName evidence="2">Uncharacterized protein</fullName>
    </submittedName>
</protein>
<proteinExistence type="predicted"/>
<gene>
    <name evidence="2" type="ORF">LENED_004683</name>
</gene>
<dbReference type="Proteomes" id="UP000188533">
    <property type="component" value="Unassembled WGS sequence"/>
</dbReference>